<feature type="transmembrane region" description="Helical" evidence="8">
    <location>
        <begin position="379"/>
        <end position="402"/>
    </location>
</feature>
<gene>
    <name evidence="10" type="ORF">UU34_C0020G0014</name>
</gene>
<dbReference type="GO" id="GO:0010041">
    <property type="term" value="P:response to iron(III) ion"/>
    <property type="evidence" value="ECO:0007669"/>
    <property type="project" value="TreeGrafter"/>
</dbReference>
<dbReference type="PANTHER" id="PTHR33908">
    <property type="entry name" value="MANNOSYLTRANSFERASE YKCB-RELATED"/>
    <property type="match status" value="1"/>
</dbReference>
<dbReference type="Proteomes" id="UP000034854">
    <property type="component" value="Unassembled WGS sequence"/>
</dbReference>
<evidence type="ECO:0000256" key="1">
    <source>
        <dbReference type="ARBA" id="ARBA00004651"/>
    </source>
</evidence>
<dbReference type="AlphaFoldDB" id="A0A0G0UB09"/>
<feature type="transmembrane region" description="Helical" evidence="8">
    <location>
        <begin position="324"/>
        <end position="342"/>
    </location>
</feature>
<accession>A0A0G0UB09</accession>
<keyword evidence="5 8" id="KW-0812">Transmembrane</keyword>
<feature type="transmembrane region" description="Helical" evidence="8">
    <location>
        <begin position="291"/>
        <end position="312"/>
    </location>
</feature>
<evidence type="ECO:0000256" key="2">
    <source>
        <dbReference type="ARBA" id="ARBA00022475"/>
    </source>
</evidence>
<dbReference type="GO" id="GO:0000030">
    <property type="term" value="F:mannosyltransferase activity"/>
    <property type="evidence" value="ECO:0007669"/>
    <property type="project" value="InterPro"/>
</dbReference>
<feature type="transmembrane region" description="Helical" evidence="8">
    <location>
        <begin position="348"/>
        <end position="367"/>
    </location>
</feature>
<dbReference type="InterPro" id="IPR050297">
    <property type="entry name" value="LipidA_mod_glycosyltrf_83"/>
</dbReference>
<keyword evidence="2" id="KW-1003">Cell membrane</keyword>
<feature type="domain" description="ArnT-like N-terminal" evidence="9">
    <location>
        <begin position="10"/>
        <end position="156"/>
    </location>
</feature>
<evidence type="ECO:0000256" key="6">
    <source>
        <dbReference type="ARBA" id="ARBA00022989"/>
    </source>
</evidence>
<evidence type="ECO:0000256" key="5">
    <source>
        <dbReference type="ARBA" id="ARBA00022692"/>
    </source>
</evidence>
<comment type="subcellular location">
    <subcellularLocation>
        <location evidence="1">Cell membrane</location>
        <topology evidence="1">Multi-pass membrane protein</topology>
    </subcellularLocation>
</comment>
<dbReference type="GO" id="GO:0009103">
    <property type="term" value="P:lipopolysaccharide biosynthetic process"/>
    <property type="evidence" value="ECO:0007669"/>
    <property type="project" value="UniProtKB-ARBA"/>
</dbReference>
<dbReference type="GO" id="GO:0006493">
    <property type="term" value="P:protein O-linked glycosylation"/>
    <property type="evidence" value="ECO:0007669"/>
    <property type="project" value="InterPro"/>
</dbReference>
<comment type="caution">
    <text evidence="10">The sequence shown here is derived from an EMBL/GenBank/DDBJ whole genome shotgun (WGS) entry which is preliminary data.</text>
</comment>
<feature type="transmembrane region" description="Helical" evidence="8">
    <location>
        <begin position="167"/>
        <end position="190"/>
    </location>
</feature>
<evidence type="ECO:0000256" key="3">
    <source>
        <dbReference type="ARBA" id="ARBA00022676"/>
    </source>
</evidence>
<reference evidence="10 11" key="1">
    <citation type="journal article" date="2015" name="Nature">
        <title>rRNA introns, odd ribosomes, and small enigmatic genomes across a large radiation of phyla.</title>
        <authorList>
            <person name="Brown C.T."/>
            <person name="Hug L.A."/>
            <person name="Thomas B.C."/>
            <person name="Sharon I."/>
            <person name="Castelle C.J."/>
            <person name="Singh A."/>
            <person name="Wilkins M.J."/>
            <person name="Williams K.H."/>
            <person name="Banfield J.F."/>
        </authorList>
    </citation>
    <scope>NUCLEOTIDE SEQUENCE [LARGE SCALE GENOMIC DNA]</scope>
</reference>
<organism evidence="10 11">
    <name type="scientific">Candidatus Curtissbacteria bacterium GW2011_GWA1_41_11</name>
    <dbReference type="NCBI Taxonomy" id="1618409"/>
    <lineage>
        <taxon>Bacteria</taxon>
        <taxon>Candidatus Curtissiibacteriota</taxon>
    </lineage>
</organism>
<feature type="transmembrane region" description="Helical" evidence="8">
    <location>
        <begin position="196"/>
        <end position="215"/>
    </location>
</feature>
<keyword evidence="7 8" id="KW-0472">Membrane</keyword>
<dbReference type="GO" id="GO:0005886">
    <property type="term" value="C:plasma membrane"/>
    <property type="evidence" value="ECO:0007669"/>
    <property type="project" value="UniProtKB-SubCell"/>
</dbReference>
<dbReference type="GO" id="GO:0016763">
    <property type="term" value="F:pentosyltransferase activity"/>
    <property type="evidence" value="ECO:0007669"/>
    <property type="project" value="TreeGrafter"/>
</dbReference>
<evidence type="ECO:0000256" key="4">
    <source>
        <dbReference type="ARBA" id="ARBA00022679"/>
    </source>
</evidence>
<dbReference type="Pfam" id="PF02366">
    <property type="entry name" value="PMT"/>
    <property type="match status" value="1"/>
</dbReference>
<name>A0A0G0UB09_9BACT</name>
<proteinExistence type="predicted"/>
<protein>
    <recommendedName>
        <fullName evidence="9">ArnT-like N-terminal domain-containing protein</fullName>
    </recommendedName>
</protein>
<feature type="transmembrane region" description="Helical" evidence="8">
    <location>
        <begin position="86"/>
        <end position="108"/>
    </location>
</feature>
<feature type="transmembrane region" description="Helical" evidence="8">
    <location>
        <begin position="137"/>
        <end position="155"/>
    </location>
</feature>
<feature type="transmembrane region" description="Helical" evidence="8">
    <location>
        <begin position="115"/>
        <end position="131"/>
    </location>
</feature>
<keyword evidence="6 8" id="KW-1133">Transmembrane helix</keyword>
<dbReference type="EMBL" id="LCAG01000020">
    <property type="protein sequence ID" value="KKR86153.1"/>
    <property type="molecule type" value="Genomic_DNA"/>
</dbReference>
<evidence type="ECO:0000259" key="9">
    <source>
        <dbReference type="Pfam" id="PF02366"/>
    </source>
</evidence>
<evidence type="ECO:0000256" key="8">
    <source>
        <dbReference type="SAM" id="Phobius"/>
    </source>
</evidence>
<evidence type="ECO:0000313" key="11">
    <source>
        <dbReference type="Proteomes" id="UP000034854"/>
    </source>
</evidence>
<evidence type="ECO:0000313" key="10">
    <source>
        <dbReference type="EMBL" id="KKR86153.1"/>
    </source>
</evidence>
<keyword evidence="3" id="KW-0328">Glycosyltransferase</keyword>
<dbReference type="InterPro" id="IPR003342">
    <property type="entry name" value="ArnT-like_N"/>
</dbReference>
<sequence length="537" mass="61793">MKRNLLLVLIVFVGLFLRLYNLSEIPVGLHGDEVSIGYNAYSLLKTARDQDGNFLPLSFDQFGNFRAPGYEYIDIPFVAILGLNALAVRLPAAIFGSLTVLIFYYFLLEFFGKKSSALLGSFLLAILPWHINISRASSEAVIASFFVIFGIYLVYRDKYIWGFASFLISFFFYHAAGPFVLVFLPFLFVLSKRNRWRSWIVYAVLIIGFVVFLTAGSGKGRVSQVSLLNIPGGTRDLIQSMDEDGSQNPLLTRFYHNKLYFYGRLFTTFFSQHISPDFLFVNNGKPERYRLYWVGNLYFIEAPFLVFGFAVLLVEGIKKKKYPWLLPLVWLIAGIVPAALTWEDIPNVLRANLMIPALVMIIAFGFFEALTLTRGFVKTLFIGICAFLLFQNTSVFLHNYFYHSKIHEPWFRSASEEDVVFTADELSRQYQEVVMSTERNNNLIFHLFYLKFDPLEFQRLGSPKEEDGLRFSKLVFRYGPCPIEQFKLESEERLLKAVFIVKSSECEINPLKWETIKTISTPDGLPAFYVVRRLSQV</sequence>
<keyword evidence="4" id="KW-0808">Transferase</keyword>
<evidence type="ECO:0000256" key="7">
    <source>
        <dbReference type="ARBA" id="ARBA00023136"/>
    </source>
</evidence>
<dbReference type="PANTHER" id="PTHR33908:SF3">
    <property type="entry name" value="UNDECAPRENYL PHOSPHATE-ALPHA-4-AMINO-4-DEOXY-L-ARABINOSE ARABINOSYL TRANSFERASE"/>
    <property type="match status" value="1"/>
</dbReference>